<name>A0A9E3H7V5_9NOST</name>
<reference evidence="1" key="1">
    <citation type="submission" date="2021-05" db="EMBL/GenBank/DDBJ databases">
        <authorList>
            <person name="Pietrasiak N."/>
            <person name="Ward R."/>
            <person name="Stajich J.E."/>
            <person name="Kurbessoian T."/>
        </authorList>
    </citation>
    <scope>NUCLEOTIDE SEQUENCE</scope>
    <source>
        <strain evidence="1">HA4357-MV3</strain>
    </source>
</reference>
<evidence type="ECO:0000313" key="2">
    <source>
        <dbReference type="Proteomes" id="UP000813215"/>
    </source>
</evidence>
<protein>
    <submittedName>
        <fullName evidence="1">Uncharacterized protein</fullName>
    </submittedName>
</protein>
<dbReference type="EMBL" id="JAHHHW010000073">
    <property type="protein sequence ID" value="MBW4431676.1"/>
    <property type="molecule type" value="Genomic_DNA"/>
</dbReference>
<evidence type="ECO:0000313" key="1">
    <source>
        <dbReference type="EMBL" id="MBW4431676.1"/>
    </source>
</evidence>
<reference evidence="1" key="2">
    <citation type="journal article" date="2022" name="Microbiol. Resour. Announc.">
        <title>Metagenome Sequencing to Explore Phylogenomics of Terrestrial Cyanobacteria.</title>
        <authorList>
            <person name="Ward R.D."/>
            <person name="Stajich J.E."/>
            <person name="Johansen J.R."/>
            <person name="Huntemann M."/>
            <person name="Clum A."/>
            <person name="Foster B."/>
            <person name="Foster B."/>
            <person name="Roux S."/>
            <person name="Palaniappan K."/>
            <person name="Varghese N."/>
            <person name="Mukherjee S."/>
            <person name="Reddy T.B.K."/>
            <person name="Daum C."/>
            <person name="Copeland A."/>
            <person name="Chen I.A."/>
            <person name="Ivanova N.N."/>
            <person name="Kyrpides N.C."/>
            <person name="Shapiro N."/>
            <person name="Eloe-Fadrosh E.A."/>
            <person name="Pietrasiak N."/>
        </authorList>
    </citation>
    <scope>NUCLEOTIDE SEQUENCE</scope>
    <source>
        <strain evidence="1">HA4357-MV3</strain>
    </source>
</reference>
<organism evidence="1 2">
    <name type="scientific">Pelatocladus maniniholoensis HA4357-MV3</name>
    <dbReference type="NCBI Taxonomy" id="1117104"/>
    <lineage>
        <taxon>Bacteria</taxon>
        <taxon>Bacillati</taxon>
        <taxon>Cyanobacteriota</taxon>
        <taxon>Cyanophyceae</taxon>
        <taxon>Nostocales</taxon>
        <taxon>Nostocaceae</taxon>
        <taxon>Pelatocladus</taxon>
    </lineage>
</organism>
<sequence length="170" mass="19651">MTTITIGFRLFANDEEEAKQAGLPKLKSLWDKVLIVLEPVEKDCLLIHPDLVFEVSSFEADFVSFDETDEKDGKILFDLTYWMEVSTTSPDGIPECDYQFDAYDRWRKMGEPMYQEVFEPLFDCNWTSLEPFCCATGETMGDIVSVEFQAIKAVDSYHGGVHFYSNHRWL</sequence>
<accession>A0A9E3H7V5</accession>
<dbReference type="AlphaFoldDB" id="A0A9E3H7V5"/>
<proteinExistence type="predicted"/>
<gene>
    <name evidence="1" type="ORF">KME28_08095</name>
</gene>
<dbReference type="Proteomes" id="UP000813215">
    <property type="component" value="Unassembled WGS sequence"/>
</dbReference>
<comment type="caution">
    <text evidence="1">The sequence shown here is derived from an EMBL/GenBank/DDBJ whole genome shotgun (WGS) entry which is preliminary data.</text>
</comment>